<keyword evidence="2" id="KW-0472">Membrane</keyword>
<name>A0AA39Y994_9PEZI</name>
<reference evidence="3" key="1">
    <citation type="submission" date="2023-06" db="EMBL/GenBank/DDBJ databases">
        <title>Genome-scale phylogeny and comparative genomics of the fungal order Sordariales.</title>
        <authorList>
            <consortium name="Lawrence Berkeley National Laboratory"/>
            <person name="Hensen N."/>
            <person name="Bonometti L."/>
            <person name="Westerberg I."/>
            <person name="Brannstrom I.O."/>
            <person name="Guillou S."/>
            <person name="Cros-Aarteil S."/>
            <person name="Calhoun S."/>
            <person name="Haridas S."/>
            <person name="Kuo A."/>
            <person name="Mondo S."/>
            <person name="Pangilinan J."/>
            <person name="Riley R."/>
            <person name="Labutti K."/>
            <person name="Andreopoulos B."/>
            <person name="Lipzen A."/>
            <person name="Chen C."/>
            <person name="Yanf M."/>
            <person name="Daum C."/>
            <person name="Ng V."/>
            <person name="Clum A."/>
            <person name="Steindorff A."/>
            <person name="Ohm R."/>
            <person name="Martin F."/>
            <person name="Silar P."/>
            <person name="Natvig D."/>
            <person name="Lalanne C."/>
            <person name="Gautier V."/>
            <person name="Ament-Velasquez S.L."/>
            <person name="Kruys A."/>
            <person name="Hutchinson M.I."/>
            <person name="Powell A.J."/>
            <person name="Barry K."/>
            <person name="Miller A.N."/>
            <person name="Grigoriev I.V."/>
            <person name="Debuchy R."/>
            <person name="Gladieux P."/>
            <person name="Thoren M.H."/>
            <person name="Johannesson H."/>
        </authorList>
    </citation>
    <scope>NUCLEOTIDE SEQUENCE</scope>
    <source>
        <strain evidence="3">SMH2532-1</strain>
    </source>
</reference>
<evidence type="ECO:0000256" key="2">
    <source>
        <dbReference type="SAM" id="Phobius"/>
    </source>
</evidence>
<evidence type="ECO:0000313" key="3">
    <source>
        <dbReference type="EMBL" id="KAK0648404.1"/>
    </source>
</evidence>
<feature type="region of interest" description="Disordered" evidence="1">
    <location>
        <begin position="606"/>
        <end position="652"/>
    </location>
</feature>
<sequence>MADTIDSKCAERENSTDCLLRLLLQTISEQAAAEDAKFSWDPITFAFTVVIGLVATLFTLVTIYQATLAAGPGRRKCNNRAIGFWATRTKREWSWNDFNRLSIASTPVLRAEEILQLLKSLKTEEDVPSESGDGKVEPKSPLPAATWLRFLDCVGLEHAVRRAKHLELTTADYLTDDLLAVPAYADLGFIAAVAAASGAHTFLSGQSTRYPIILGDGFQFDFREHPTLGTIGAFSQYGTTQRENKPTPDMCRLAIEHARGDLPPASLWGFCFPFVDEKTLHAAAPIGARYSWPRHHWSAHIGGRDNLPCIWRTSFHDSHNLHWLLMAETPRHVPAAFPGDLSRRNLNGLTMLALNGTRGWLQSKSHGTWRPGDFVIISHGGKDHKVDFGSEKMTDDDTSGPVYVDSLERRLRNIRRGSGDASLFVELISEAHVMLTTWDEYRNAFTSLDETRRRCFRLRLLLQIWYIDRILEGILSAKELSARICILLQVTLALLRVEDTEDRSLSPTPGDGDTKRDKDNAFSTSAVFDQHSTTLTVVYEILNDFPEFERGHIAPEVLRRFRSHKYFTQIAALLDWRVKGTELRIPYEVESLFYVLGVFMSKLDSATEPGGGASDVEGVTRHDRTEGSSEAFDGAKDNEKPSTATAKVDDGPHTRRMSVDDLIILRAILFAALFWTAPDTSKILTSGVWNHVVPII</sequence>
<proteinExistence type="predicted"/>
<evidence type="ECO:0000313" key="4">
    <source>
        <dbReference type="Proteomes" id="UP001174936"/>
    </source>
</evidence>
<dbReference type="AlphaFoldDB" id="A0AA39Y994"/>
<gene>
    <name evidence="3" type="ORF">B0T16DRAFT_408144</name>
</gene>
<comment type="caution">
    <text evidence="3">The sequence shown here is derived from an EMBL/GenBank/DDBJ whole genome shotgun (WGS) entry which is preliminary data.</text>
</comment>
<keyword evidence="2" id="KW-0812">Transmembrane</keyword>
<keyword evidence="4" id="KW-1185">Reference proteome</keyword>
<keyword evidence="2" id="KW-1133">Transmembrane helix</keyword>
<feature type="compositionally biased region" description="Basic and acidic residues" evidence="1">
    <location>
        <begin position="618"/>
        <end position="640"/>
    </location>
</feature>
<accession>A0AA39Y994</accession>
<feature type="transmembrane region" description="Helical" evidence="2">
    <location>
        <begin position="43"/>
        <end position="66"/>
    </location>
</feature>
<protein>
    <submittedName>
        <fullName evidence="3">Uncharacterized protein</fullName>
    </submittedName>
</protein>
<dbReference type="EMBL" id="JAULSV010000003">
    <property type="protein sequence ID" value="KAK0648404.1"/>
    <property type="molecule type" value="Genomic_DNA"/>
</dbReference>
<dbReference type="Proteomes" id="UP001174936">
    <property type="component" value="Unassembled WGS sequence"/>
</dbReference>
<evidence type="ECO:0000256" key="1">
    <source>
        <dbReference type="SAM" id="MobiDB-lite"/>
    </source>
</evidence>
<organism evidence="3 4">
    <name type="scientific">Cercophora newfieldiana</name>
    <dbReference type="NCBI Taxonomy" id="92897"/>
    <lineage>
        <taxon>Eukaryota</taxon>
        <taxon>Fungi</taxon>
        <taxon>Dikarya</taxon>
        <taxon>Ascomycota</taxon>
        <taxon>Pezizomycotina</taxon>
        <taxon>Sordariomycetes</taxon>
        <taxon>Sordariomycetidae</taxon>
        <taxon>Sordariales</taxon>
        <taxon>Lasiosphaeriaceae</taxon>
        <taxon>Cercophora</taxon>
    </lineage>
</organism>